<dbReference type="Pfam" id="PF00561">
    <property type="entry name" value="Abhydrolase_1"/>
    <property type="match status" value="1"/>
</dbReference>
<dbReference type="SUPFAM" id="SSF53474">
    <property type="entry name" value="alpha/beta-Hydrolases"/>
    <property type="match status" value="1"/>
</dbReference>
<organism evidence="3 4">
    <name type="scientific">Sterolibacterium denitrificans</name>
    <dbReference type="NCBI Taxonomy" id="157592"/>
    <lineage>
        <taxon>Bacteria</taxon>
        <taxon>Pseudomonadati</taxon>
        <taxon>Pseudomonadota</taxon>
        <taxon>Betaproteobacteria</taxon>
        <taxon>Nitrosomonadales</taxon>
        <taxon>Sterolibacteriaceae</taxon>
        <taxon>Sterolibacterium</taxon>
    </lineage>
</organism>
<dbReference type="PANTHER" id="PTHR37946:SF1">
    <property type="entry name" value="SLL1969 PROTEIN"/>
    <property type="match status" value="1"/>
</dbReference>
<evidence type="ECO:0000313" key="4">
    <source>
        <dbReference type="Proteomes" id="UP000242886"/>
    </source>
</evidence>
<dbReference type="PANTHER" id="PTHR37946">
    <property type="entry name" value="SLL1969 PROTEIN"/>
    <property type="match status" value="1"/>
</dbReference>
<evidence type="ECO:0000259" key="2">
    <source>
        <dbReference type="Pfam" id="PF00561"/>
    </source>
</evidence>
<dbReference type="AlphaFoldDB" id="A0A7Z7HRP4"/>
<dbReference type="EMBL" id="LT837803">
    <property type="protein sequence ID" value="SMB27940.1"/>
    <property type="molecule type" value="Genomic_DNA"/>
</dbReference>
<evidence type="ECO:0000256" key="1">
    <source>
        <dbReference type="SAM" id="Phobius"/>
    </source>
</evidence>
<feature type="transmembrane region" description="Helical" evidence="1">
    <location>
        <begin position="6"/>
        <end position="27"/>
    </location>
</feature>
<proteinExistence type="predicted"/>
<feature type="domain" description="AB hydrolase-1" evidence="2">
    <location>
        <begin position="120"/>
        <end position="224"/>
    </location>
</feature>
<protein>
    <recommendedName>
        <fullName evidence="2">AB hydrolase-1 domain-containing protein</fullName>
    </recommendedName>
</protein>
<evidence type="ECO:0000313" key="3">
    <source>
        <dbReference type="EMBL" id="SMB27940.1"/>
    </source>
</evidence>
<dbReference type="RefSeq" id="WP_154717000.1">
    <property type="nucleotide sequence ID" value="NZ_LT837803.1"/>
</dbReference>
<dbReference type="Gene3D" id="3.40.50.1820">
    <property type="entry name" value="alpha/beta hydrolase"/>
    <property type="match status" value="1"/>
</dbReference>
<keyword evidence="4" id="KW-1185">Reference proteome</keyword>
<dbReference type="Proteomes" id="UP000242886">
    <property type="component" value="Chromosome SDENCHOL"/>
</dbReference>
<keyword evidence="1" id="KW-0812">Transmembrane</keyword>
<reference evidence="3" key="1">
    <citation type="submission" date="2017-03" db="EMBL/GenBank/DDBJ databases">
        <authorList>
            <consortium name="AG Boll"/>
        </authorList>
    </citation>
    <scope>NUCLEOTIDE SEQUENCE [LARGE SCALE GENOMIC DNA]</scope>
    <source>
        <strain evidence="3">Chol</strain>
    </source>
</reference>
<dbReference type="InterPro" id="IPR000073">
    <property type="entry name" value="AB_hydrolase_1"/>
</dbReference>
<feature type="transmembrane region" description="Helical" evidence="1">
    <location>
        <begin position="34"/>
        <end position="56"/>
    </location>
</feature>
<name>A0A7Z7HRP4_9PROT</name>
<sequence length="305" mass="33582">MLGGWLRLLLLFELFGYGWLIAALVRLSGWSPGAAVLLALFFASLGRAWPMAWTYLYAHFHERQETGGSRTPVPASGRDLRQLLREILAFSSVTFFAACEPLLMRGDAPRRLRDAAHETPLLLVHGYLCNRGCWWWLKPRLEAAGRSVATLTLEPPYGDIDGYAEQIAHRVAWLREQTGAERVTLVGHSMGGLACLAYLRRYGEAHVAKLITLGTPHRGTAAAELAIGRNAAQMKTGSGWLAELAAFFQAMPLRVPVIACYTSQDNMVLPVSHAMLPGAEHRQLPAMGHLSMMISPQVLDTLSRA</sequence>
<keyword evidence="1" id="KW-0472">Membrane</keyword>
<dbReference type="InterPro" id="IPR029058">
    <property type="entry name" value="AB_hydrolase_fold"/>
</dbReference>
<gene>
    <name evidence="3" type="ORF">SDENCHOL_20511</name>
</gene>
<accession>A0A7Z7HRP4</accession>
<keyword evidence="1" id="KW-1133">Transmembrane helix</keyword>